<dbReference type="Proteomes" id="UP001163687">
    <property type="component" value="Chromosome"/>
</dbReference>
<evidence type="ECO:0000256" key="1">
    <source>
        <dbReference type="SAM" id="SignalP"/>
    </source>
</evidence>
<dbReference type="RefSeq" id="WP_264842743.1">
    <property type="nucleotide sequence ID" value="NZ_AP025628.1"/>
</dbReference>
<sequence>MRGLPAVAVVGAGLVLALFSGAAACGVKASTEESVATSYAQPSQPDMPFKVYRFGDGEVRFQVEGDPPPIPLAPAPPWDPGKEATAQLLVPSLTTPWGVPLPPGPYTVEPWGLIVPIHVMDANNQRQQGLFWPPRGNLGQVNAPTPPVFVKVVDGNATVSMRPFTWDDGRYWVANGKAVAEVRLSYSRKHPTGDVPFSSGFEASPPLPARFVLVPVLKQGHKEIPGQAVEIIIRPIPQQPETQ</sequence>
<feature type="signal peptide" evidence="1">
    <location>
        <begin position="1"/>
        <end position="24"/>
    </location>
</feature>
<feature type="chain" id="PRO_5041312476" evidence="1">
    <location>
        <begin position="25"/>
        <end position="243"/>
    </location>
</feature>
<evidence type="ECO:0000313" key="3">
    <source>
        <dbReference type="Proteomes" id="UP001163687"/>
    </source>
</evidence>
<dbReference type="PROSITE" id="PS51257">
    <property type="entry name" value="PROKAR_LIPOPROTEIN"/>
    <property type="match status" value="1"/>
</dbReference>
<name>A0AA35CMP4_9FIRM</name>
<keyword evidence="1" id="KW-0732">Signal</keyword>
<keyword evidence="3" id="KW-1185">Reference proteome</keyword>
<gene>
    <name evidence="2" type="ORF">caldi_32340</name>
</gene>
<reference evidence="2" key="1">
    <citation type="submission" date="2022-03" db="EMBL/GenBank/DDBJ databases">
        <title>Complete genome sequence of Caldinitratiruptor microaerophilus.</title>
        <authorList>
            <person name="Mukaiyama R."/>
            <person name="Nishiyama T."/>
            <person name="Ueda K."/>
        </authorList>
    </citation>
    <scope>NUCLEOTIDE SEQUENCE</scope>
    <source>
        <strain evidence="2">JCM 16183</strain>
    </source>
</reference>
<organism evidence="2 3">
    <name type="scientific">Caldinitratiruptor microaerophilus</name>
    <dbReference type="NCBI Taxonomy" id="671077"/>
    <lineage>
        <taxon>Bacteria</taxon>
        <taxon>Bacillati</taxon>
        <taxon>Bacillota</taxon>
        <taxon>Clostridia</taxon>
        <taxon>Eubacteriales</taxon>
        <taxon>Symbiobacteriaceae</taxon>
        <taxon>Caldinitratiruptor</taxon>
    </lineage>
</organism>
<protein>
    <submittedName>
        <fullName evidence="2">Uncharacterized protein</fullName>
    </submittedName>
</protein>
<accession>A0AA35CMP4</accession>
<proteinExistence type="predicted"/>
<dbReference type="KEGG" id="cmic:caldi_32340"/>
<dbReference type="AlphaFoldDB" id="A0AA35CMP4"/>
<evidence type="ECO:0000313" key="2">
    <source>
        <dbReference type="EMBL" id="BDG62144.1"/>
    </source>
</evidence>
<dbReference type="EMBL" id="AP025628">
    <property type="protein sequence ID" value="BDG62144.1"/>
    <property type="molecule type" value="Genomic_DNA"/>
</dbReference>